<dbReference type="EnsemblMetazoa" id="ADAC000504-RA">
    <property type="protein sequence ID" value="ADAC000504-PA"/>
    <property type="gene ID" value="ADAC000504"/>
</dbReference>
<dbReference type="GO" id="GO:0006508">
    <property type="term" value="P:proteolysis"/>
    <property type="evidence" value="ECO:0007669"/>
    <property type="project" value="UniProtKB-KW"/>
</dbReference>
<dbReference type="OMA" id="CQVHYQV"/>
<dbReference type="PROSITE" id="PS00134">
    <property type="entry name" value="TRYPSIN_HIS"/>
    <property type="match status" value="1"/>
</dbReference>
<dbReference type="VEuPathDB" id="VectorBase:ADAC000504"/>
<evidence type="ECO:0000256" key="4">
    <source>
        <dbReference type="SAM" id="MobiDB-lite"/>
    </source>
</evidence>
<keyword evidence="3" id="KW-0720">Serine protease</keyword>
<feature type="signal peptide" evidence="5">
    <location>
        <begin position="1"/>
        <end position="30"/>
    </location>
</feature>
<keyword evidence="3 7" id="KW-0645">Protease</keyword>
<reference evidence="7" key="2">
    <citation type="submission" date="2010-05" db="EMBL/GenBank/DDBJ databases">
        <authorList>
            <person name="Almeida L.G."/>
            <person name="Nicolas M.F."/>
            <person name="Souza R.C."/>
            <person name="Vasconcelos A.T.R."/>
        </authorList>
    </citation>
    <scope>NUCLEOTIDE SEQUENCE</scope>
</reference>
<evidence type="ECO:0000313" key="8">
    <source>
        <dbReference type="EnsemblMetazoa" id="ADAC000504-PA"/>
    </source>
</evidence>
<dbReference type="PANTHER" id="PTHR24252:SF7">
    <property type="entry name" value="HYALIN"/>
    <property type="match status" value="1"/>
</dbReference>
<evidence type="ECO:0000256" key="2">
    <source>
        <dbReference type="ARBA" id="ARBA00024195"/>
    </source>
</evidence>
<evidence type="ECO:0000256" key="1">
    <source>
        <dbReference type="ARBA" id="ARBA00023157"/>
    </source>
</evidence>
<evidence type="ECO:0000313" key="9">
    <source>
        <dbReference type="Proteomes" id="UP000000673"/>
    </source>
</evidence>
<evidence type="ECO:0000256" key="3">
    <source>
        <dbReference type="RuleBase" id="RU363034"/>
    </source>
</evidence>
<reference evidence="7" key="3">
    <citation type="journal article" date="2013" name="Nucleic Acids Res.">
        <title>The genome of Anopheles darlingi, the main neotropical malaria vector.</title>
        <authorList>
            <person name="Marinotti O."/>
            <person name="Cerqueira G.C."/>
            <person name="de Almeida L.G."/>
            <person name="Ferro M.I."/>
            <person name="Loreto E.L."/>
            <person name="Zaha A."/>
            <person name="Teixeira S.M."/>
            <person name="Wespiser A.R."/>
            <person name="Almeida E Silva A."/>
            <person name="Schlindwein A.D."/>
            <person name="Pacheco A.C."/>
            <person name="Silva A.L."/>
            <person name="Graveley B.R."/>
            <person name="Walenz B.P."/>
            <person name="Lima Bde A."/>
            <person name="Ribeiro C.A."/>
            <person name="Nunes-Silva C.G."/>
            <person name="de Carvalho C.R."/>
            <person name="Soares C.M."/>
            <person name="de Menezes C.B."/>
            <person name="Matiolli C."/>
            <person name="Caffrey D."/>
            <person name="Araujo D.A."/>
            <person name="de Oliveira D.M."/>
            <person name="Golenbock D."/>
            <person name="Grisard E.C."/>
            <person name="Fantinatti-Garboggini F."/>
            <person name="de Carvalho F.M."/>
            <person name="Barcellos F.G."/>
            <person name="Prosdocimi F."/>
            <person name="May G."/>
            <person name="Azevedo Junior G.M."/>
            <person name="Guimaraes G.M."/>
            <person name="Goldman G.H."/>
            <person name="Padilha I.Q."/>
            <person name="Batista Jda S."/>
            <person name="Ferro J.A."/>
            <person name="Ribeiro J.M."/>
            <person name="Fietto J.L."/>
            <person name="Dabbas K.M."/>
            <person name="Cerdeira L."/>
            <person name="Agnez-Lima L.F."/>
            <person name="Brocchi M."/>
            <person name="de Carvalho M.O."/>
            <person name="Teixeira Mde M."/>
            <person name="Diniz Maia Mde M."/>
            <person name="Goldman M.H."/>
            <person name="Cruz Schneider M.P."/>
            <person name="Felipe M.S."/>
            <person name="Hungria M."/>
            <person name="Nicolas M.F."/>
            <person name="Pereira M."/>
            <person name="Montes M.A."/>
            <person name="Cantao M.E."/>
            <person name="Vincentz M."/>
            <person name="Rafael M.S."/>
            <person name="Silverman N."/>
            <person name="Stoco P.H."/>
            <person name="Souza R.C."/>
            <person name="Vicentini R."/>
            <person name="Gazzinelli R.T."/>
            <person name="Neves Rde O."/>
            <person name="Silva R."/>
            <person name="Astolfi-Filho S."/>
            <person name="Maciel T.E."/>
            <person name="Urmenyi T.P."/>
            <person name="Tadei W.P."/>
            <person name="Camargo E.P."/>
            <person name="de Vasconcelos A.T."/>
        </authorList>
    </citation>
    <scope>NUCLEOTIDE SEQUENCE</scope>
</reference>
<evidence type="ECO:0000256" key="5">
    <source>
        <dbReference type="SAM" id="SignalP"/>
    </source>
</evidence>
<dbReference type="PROSITE" id="PS50240">
    <property type="entry name" value="TRYPSIN_DOM"/>
    <property type="match status" value="1"/>
</dbReference>
<dbReference type="HOGENOM" id="CLU_006842_0_3_1"/>
<feature type="region of interest" description="Disordered" evidence="4">
    <location>
        <begin position="94"/>
        <end position="125"/>
    </location>
</feature>
<reference evidence="8" key="4">
    <citation type="submission" date="2015-06" db="UniProtKB">
        <authorList>
            <consortium name="EnsemblMetazoa"/>
        </authorList>
    </citation>
    <scope>IDENTIFICATION</scope>
</reference>
<feature type="domain" description="Peptidase S1" evidence="6">
    <location>
        <begin position="153"/>
        <end position="403"/>
    </location>
</feature>
<dbReference type="Proteomes" id="UP000000673">
    <property type="component" value="Unassembled WGS sequence"/>
</dbReference>
<dbReference type="InterPro" id="IPR001314">
    <property type="entry name" value="Peptidase_S1A"/>
</dbReference>
<dbReference type="eggNOG" id="KOG3627">
    <property type="taxonomic scope" value="Eukaryota"/>
</dbReference>
<accession>W5JW04</accession>
<dbReference type="EMBL" id="ADMH02000122">
    <property type="protein sequence ID" value="ETN67673.1"/>
    <property type="molecule type" value="Genomic_DNA"/>
</dbReference>
<protein>
    <submittedName>
        <fullName evidence="7">CLIP-domain serine protease subfamily C</fullName>
    </submittedName>
</protein>
<dbReference type="InterPro" id="IPR009003">
    <property type="entry name" value="Peptidase_S1_PA"/>
</dbReference>
<keyword evidence="9" id="KW-1185">Reference proteome</keyword>
<dbReference type="PRINTS" id="PR00722">
    <property type="entry name" value="CHYMOTRYPSIN"/>
</dbReference>
<dbReference type="AlphaFoldDB" id="W5JW04"/>
<feature type="chain" id="PRO_5010156055" evidence="5">
    <location>
        <begin position="31"/>
        <end position="404"/>
    </location>
</feature>
<dbReference type="GO" id="GO:0004252">
    <property type="term" value="F:serine-type endopeptidase activity"/>
    <property type="evidence" value="ECO:0007669"/>
    <property type="project" value="InterPro"/>
</dbReference>
<dbReference type="InterPro" id="IPR018114">
    <property type="entry name" value="TRYPSIN_HIS"/>
</dbReference>
<keyword evidence="1" id="KW-1015">Disulfide bond</keyword>
<dbReference type="InterPro" id="IPR043504">
    <property type="entry name" value="Peptidase_S1_PA_chymotrypsin"/>
</dbReference>
<proteinExistence type="inferred from homology"/>
<name>W5JW04_ANODA</name>
<evidence type="ECO:0000259" key="6">
    <source>
        <dbReference type="PROSITE" id="PS50240"/>
    </source>
</evidence>
<dbReference type="PROSITE" id="PS00135">
    <property type="entry name" value="TRYPSIN_SER"/>
    <property type="match status" value="1"/>
</dbReference>
<dbReference type="Gene3D" id="2.40.10.10">
    <property type="entry name" value="Trypsin-like serine proteases"/>
    <property type="match status" value="1"/>
</dbReference>
<dbReference type="FunFam" id="2.40.10.10:FF:000068">
    <property type="entry name" value="transmembrane protease serine 2"/>
    <property type="match status" value="1"/>
</dbReference>
<evidence type="ECO:0000313" key="7">
    <source>
        <dbReference type="EMBL" id="ETN67673.1"/>
    </source>
</evidence>
<dbReference type="PANTHER" id="PTHR24252">
    <property type="entry name" value="ACROSIN-RELATED"/>
    <property type="match status" value="1"/>
</dbReference>
<keyword evidence="5" id="KW-0732">Signal</keyword>
<gene>
    <name evidence="7" type="ORF">AND_000504</name>
</gene>
<dbReference type="Pfam" id="PF00089">
    <property type="entry name" value="Trypsin"/>
    <property type="match status" value="1"/>
</dbReference>
<reference evidence="7 9" key="1">
    <citation type="journal article" date="2010" name="BMC Genomics">
        <title>Combination of measures distinguishes pre-miRNAs from other stem-loops in the genome of the newly sequenced Anopheles darlingi.</title>
        <authorList>
            <person name="Mendes N.D."/>
            <person name="Freitas A.T."/>
            <person name="Vasconcelos A.T."/>
            <person name="Sagot M.F."/>
        </authorList>
    </citation>
    <scope>NUCLEOTIDE SEQUENCE</scope>
</reference>
<dbReference type="CDD" id="cd00190">
    <property type="entry name" value="Tryp_SPc"/>
    <property type="match status" value="1"/>
</dbReference>
<dbReference type="InterPro" id="IPR001254">
    <property type="entry name" value="Trypsin_dom"/>
</dbReference>
<keyword evidence="3" id="KW-0378">Hydrolase</keyword>
<dbReference type="SUPFAM" id="SSF50494">
    <property type="entry name" value="Trypsin-like serine proteases"/>
    <property type="match status" value="1"/>
</dbReference>
<dbReference type="InterPro" id="IPR033116">
    <property type="entry name" value="TRYPSIN_SER"/>
</dbReference>
<comment type="similarity">
    <text evidence="2">Belongs to the peptidase S1 family. CLIP subfamily.</text>
</comment>
<organism evidence="7">
    <name type="scientific">Anopheles darlingi</name>
    <name type="common">Mosquito</name>
    <dbReference type="NCBI Taxonomy" id="43151"/>
    <lineage>
        <taxon>Eukaryota</taxon>
        <taxon>Metazoa</taxon>
        <taxon>Ecdysozoa</taxon>
        <taxon>Arthropoda</taxon>
        <taxon>Hexapoda</taxon>
        <taxon>Insecta</taxon>
        <taxon>Pterygota</taxon>
        <taxon>Neoptera</taxon>
        <taxon>Endopterygota</taxon>
        <taxon>Diptera</taxon>
        <taxon>Nematocera</taxon>
        <taxon>Culicoidea</taxon>
        <taxon>Culicidae</taxon>
        <taxon>Anophelinae</taxon>
        <taxon>Anopheles</taxon>
    </lineage>
</organism>
<dbReference type="FunCoup" id="W5JW04">
    <property type="interactions" value="42"/>
</dbReference>
<dbReference type="VEuPathDB" id="VectorBase:ADAR2_011896"/>
<sequence>MSQFGRAVGRVSCSLLLLATFCSLPLQTHSNTLYEGDACKLRDGSQGVCTKAGECQWFINTILRPRRFKEAVRCSFLVDTEVVCCKRNWIPEARTERSTEPPTEEPTEIPTEPPTEPPTQTVPIESKNVGLKTGDRSRRACEQYSYESQTYNIINGQEAAESEYPFMAALGYPSNEPEPSVRYRCGASLISANFLLTAAHCKKGNGPTTALLGTVSIAAGHDGIEVGVKRVIAHKQYRSSSKYHDIALVELQEPVEYNILVMPICLHDDPQDLPENSVLSAEGFGIVDENYQLSSTRLMKVNLTTVPRLRCNQIFGDANLLGTRKLLQGIVETQYCTIGSLDNKTELRGDACQGDSGGPVQIKTGEKYRLVGVISFGHSCGSYIPGVTTRVAAYIDWIESIVWA</sequence>
<dbReference type="SMART" id="SM00020">
    <property type="entry name" value="Tryp_SPc"/>
    <property type="match status" value="1"/>
</dbReference>
<dbReference type="STRING" id="43151.W5JW04"/>